<dbReference type="SUPFAM" id="SSF51735">
    <property type="entry name" value="NAD(P)-binding Rossmann-fold domains"/>
    <property type="match status" value="2"/>
</dbReference>
<feature type="transmembrane region" description="Helical" evidence="2">
    <location>
        <begin position="284"/>
        <end position="307"/>
    </location>
</feature>
<feature type="domain" description="RCK N-terminal" evidence="3">
    <location>
        <begin position="380"/>
        <end position="502"/>
    </location>
</feature>
<evidence type="ECO:0000313" key="5">
    <source>
        <dbReference type="Proteomes" id="UP000325598"/>
    </source>
</evidence>
<dbReference type="GO" id="GO:0006813">
    <property type="term" value="P:potassium ion transport"/>
    <property type="evidence" value="ECO:0007669"/>
    <property type="project" value="InterPro"/>
</dbReference>
<evidence type="ECO:0000256" key="1">
    <source>
        <dbReference type="SAM" id="MobiDB-lite"/>
    </source>
</evidence>
<dbReference type="InterPro" id="IPR050721">
    <property type="entry name" value="Trk_Ktr_HKT_K-transport"/>
</dbReference>
<comment type="caution">
    <text evidence="4">The sequence shown here is derived from an EMBL/GenBank/DDBJ whole genome shotgun (WGS) entry which is preliminary data.</text>
</comment>
<keyword evidence="5" id="KW-1185">Reference proteome</keyword>
<keyword evidence="2" id="KW-0472">Membrane</keyword>
<accession>A0A5J4LH55</accession>
<dbReference type="Proteomes" id="UP000325598">
    <property type="component" value="Unassembled WGS sequence"/>
</dbReference>
<dbReference type="EMBL" id="BLAG01000007">
    <property type="protein sequence ID" value="GES30008.1"/>
    <property type="molecule type" value="Genomic_DNA"/>
</dbReference>
<feature type="region of interest" description="Disordered" evidence="1">
    <location>
        <begin position="550"/>
        <end position="571"/>
    </location>
</feature>
<dbReference type="InterPro" id="IPR036291">
    <property type="entry name" value="NAD(P)-bd_dom_sf"/>
</dbReference>
<evidence type="ECO:0000259" key="3">
    <source>
        <dbReference type="PROSITE" id="PS51201"/>
    </source>
</evidence>
<dbReference type="AlphaFoldDB" id="A0A5J4LH55"/>
<dbReference type="PANTHER" id="PTHR43833">
    <property type="entry name" value="POTASSIUM CHANNEL PROTEIN 2-RELATED-RELATED"/>
    <property type="match status" value="1"/>
</dbReference>
<feature type="region of interest" description="Disordered" evidence="1">
    <location>
        <begin position="1"/>
        <end position="113"/>
    </location>
</feature>
<reference evidence="4 5" key="1">
    <citation type="submission" date="2019-10" db="EMBL/GenBank/DDBJ databases">
        <title>Whole genome shotgun sequence of Streptomyces angustmyceticus NBRC 3934.</title>
        <authorList>
            <person name="Hosoyama A."/>
            <person name="Ichikawa N."/>
            <person name="Kimura A."/>
            <person name="Kitahashi Y."/>
            <person name="Komaki H."/>
            <person name="Uohara A."/>
        </authorList>
    </citation>
    <scope>NUCLEOTIDE SEQUENCE [LARGE SCALE GENOMIC DNA]</scope>
    <source>
        <strain evidence="4 5">NBRC 3934</strain>
    </source>
</reference>
<evidence type="ECO:0000256" key="2">
    <source>
        <dbReference type="SAM" id="Phobius"/>
    </source>
</evidence>
<feature type="transmembrane region" description="Helical" evidence="2">
    <location>
        <begin position="339"/>
        <end position="360"/>
    </location>
</feature>
<dbReference type="InterPro" id="IPR003148">
    <property type="entry name" value="RCK_N"/>
</dbReference>
<feature type="compositionally biased region" description="Basic and acidic residues" evidence="1">
    <location>
        <begin position="550"/>
        <end position="564"/>
    </location>
</feature>
<organism evidence="4 5">
    <name type="scientific">Streptomyces angustmyceticus</name>
    <dbReference type="NCBI Taxonomy" id="285578"/>
    <lineage>
        <taxon>Bacteria</taxon>
        <taxon>Bacillati</taxon>
        <taxon>Actinomycetota</taxon>
        <taxon>Actinomycetes</taxon>
        <taxon>Kitasatosporales</taxon>
        <taxon>Streptomycetaceae</taxon>
        <taxon>Streptomyces</taxon>
    </lineage>
</organism>
<name>A0A5J4LH55_9ACTN</name>
<protein>
    <recommendedName>
        <fullName evidence="3">RCK N-terminal domain-containing protein</fullName>
    </recommendedName>
</protein>
<dbReference type="Pfam" id="PF02254">
    <property type="entry name" value="TrkA_N"/>
    <property type="match status" value="1"/>
</dbReference>
<dbReference type="PANTHER" id="PTHR43833:SF11">
    <property type="entry name" value="VOLTAGE-GATED POTASSIUM CHANNEL KCH"/>
    <property type="match status" value="1"/>
</dbReference>
<gene>
    <name evidence="4" type="ORF">San01_24950</name>
</gene>
<keyword evidence="2" id="KW-0812">Transmembrane</keyword>
<keyword evidence="2" id="KW-1133">Transmembrane helix</keyword>
<dbReference type="Gene3D" id="3.40.50.720">
    <property type="entry name" value="NAD(P)-binding Rossmann-like Domain"/>
    <property type="match status" value="2"/>
</dbReference>
<evidence type="ECO:0000313" key="4">
    <source>
        <dbReference type="EMBL" id="GES30008.1"/>
    </source>
</evidence>
<sequence>MRTDNAAGEPLAAGTDAPGRAPPSVSPALSPADEQGDSMATLPSARQTRTVPPRAVPATPPGAGDGSGSGDATAGEPRADAPAGEPPERVPGPQDTVVGAEDPGAIPATDPSGQDARVVVIGATTLARRVCASLGESGHRVDHLAAPDDHDLRRALAARPAGVAVLVGDDLSALRYALAVRHVRGSVRIVVTVFDRTVAQQLRLLLRDCVPVSPADLLAPTLAGLCVDPGALAVWDDGNGAVAARRDGARLVETSWRASTGARRRALLGRLRGQLQPHDADARLLLIGLLGIVAVLALDWLWLVAVFHRPASTAFLEAARVVAGVGPAVPHPGHPGYEVVSAVAMLVTVGFTALLTAGIVDRLIGPRLVGVLGPRVLPRAGHVIVVGLGQVGLRLCQTLRQLGVPVIGVEREPAAPNLRLARSMGIPVVLAHGEDRAVLARLGLGRARALAAVGSHELDNIAVAVAAHGVAPDVRVVLRAGEDEAIAETRSLLPLGLTRDITRTSAAYVTAHLTARPAGAPPRRVVADTDCDHVDLPGRGLVARPVAARDDCGHVSGGQEREGVRSAPGAR</sequence>
<dbReference type="PROSITE" id="PS51201">
    <property type="entry name" value="RCK_N"/>
    <property type="match status" value="1"/>
</dbReference>
<proteinExistence type="predicted"/>